<dbReference type="AlphaFoldDB" id="A0A833UZN7"/>
<dbReference type="InterPro" id="IPR016621">
    <property type="entry name" value="UCP014543"/>
</dbReference>
<dbReference type="EMBL" id="SWLB01000027">
    <property type="protein sequence ID" value="KAF3321176.1"/>
    <property type="molecule type" value="Genomic_DNA"/>
</dbReference>
<gene>
    <name evidence="1" type="ORF">FCM35_KLT14429</name>
</gene>
<reference evidence="1" key="1">
    <citation type="submission" date="2020-01" db="EMBL/GenBank/DDBJ databases">
        <title>Genome sequence of Kobresia littledalei, the first chromosome-level genome in the family Cyperaceae.</title>
        <authorList>
            <person name="Qu G."/>
        </authorList>
    </citation>
    <scope>NUCLEOTIDE SEQUENCE</scope>
    <source>
        <strain evidence="1">C.B.Clarke</strain>
        <tissue evidence="1">Leaf</tissue>
    </source>
</reference>
<dbReference type="OrthoDB" id="2018221at2759"/>
<proteinExistence type="predicted"/>
<protein>
    <submittedName>
        <fullName evidence="1">Uncharacterized protein</fullName>
    </submittedName>
</protein>
<accession>A0A833UZN7</accession>
<keyword evidence="2" id="KW-1185">Reference proteome</keyword>
<dbReference type="PANTHER" id="PTHR35732:SF1">
    <property type="entry name" value="OS10G0545100 PROTEIN"/>
    <property type="match status" value="1"/>
</dbReference>
<comment type="caution">
    <text evidence="1">The sequence shown here is derived from an EMBL/GenBank/DDBJ whole genome shotgun (WGS) entry which is preliminary data.</text>
</comment>
<evidence type="ECO:0000313" key="2">
    <source>
        <dbReference type="Proteomes" id="UP000623129"/>
    </source>
</evidence>
<name>A0A833UZN7_9POAL</name>
<organism evidence="1 2">
    <name type="scientific">Carex littledalei</name>
    <dbReference type="NCBI Taxonomy" id="544730"/>
    <lineage>
        <taxon>Eukaryota</taxon>
        <taxon>Viridiplantae</taxon>
        <taxon>Streptophyta</taxon>
        <taxon>Embryophyta</taxon>
        <taxon>Tracheophyta</taxon>
        <taxon>Spermatophyta</taxon>
        <taxon>Magnoliopsida</taxon>
        <taxon>Liliopsida</taxon>
        <taxon>Poales</taxon>
        <taxon>Cyperaceae</taxon>
        <taxon>Cyperoideae</taxon>
        <taxon>Cariceae</taxon>
        <taxon>Carex</taxon>
        <taxon>Carex subgen. Euthyceras</taxon>
    </lineage>
</organism>
<evidence type="ECO:0000313" key="1">
    <source>
        <dbReference type="EMBL" id="KAF3321176.1"/>
    </source>
</evidence>
<dbReference type="Proteomes" id="UP000623129">
    <property type="component" value="Unassembled WGS sequence"/>
</dbReference>
<sequence>MELSYVPRFLSSFSAVCFHRSGQVSFVPSPPSFSLPLCFLSGLDTTSPVRASVEGFKRTHQRSHNQLGASSEGVPSELNEDSKFVPLNADESIFGPPALLLLGFEADETLKIQEFLKGLDGEFLKVIHCTEEMIKQTLWDAIQTEQPNLAAVKIAKSLPRVCIFSGLSGEEMMMFIDAFPESGLESPVFAALVRNSADKILEEVIAEIMGDHEMLFYLITRKLVSVYDNKSSAIDKSSVSTPKMLSLQNLTDMRPENLPRPSKPYQTYEICIQARPSRLITDVWRSVVMTFVKGRLNGSKISTWKRGSVTLLNKRFWFSASQLSKATEVCTPFIFCN</sequence>
<dbReference type="PANTHER" id="PTHR35732">
    <property type="entry name" value="OS10G0545100 PROTEIN"/>
    <property type="match status" value="1"/>
</dbReference>
<dbReference type="Pfam" id="PF12646">
    <property type="entry name" value="DUF3783"/>
    <property type="match status" value="1"/>
</dbReference>